<dbReference type="EMBL" id="LSSM01000410">
    <property type="protein sequence ID" value="OMJ29010.1"/>
    <property type="molecule type" value="Genomic_DNA"/>
</dbReference>
<feature type="binding site" evidence="1">
    <location>
        <position position="53"/>
    </location>
    <ligand>
        <name>Zn(2+)</name>
        <dbReference type="ChEBI" id="CHEBI:29105"/>
    </ligand>
</feature>
<keyword evidence="1" id="KW-0479">Metal-binding</keyword>
<dbReference type="GO" id="GO:0016301">
    <property type="term" value="F:kinase activity"/>
    <property type="evidence" value="ECO:0007669"/>
    <property type="project" value="UniProtKB-KW"/>
</dbReference>
<feature type="binding site" evidence="1">
    <location>
        <position position="134"/>
    </location>
    <ligand>
        <name>Zn(2+)</name>
        <dbReference type="ChEBI" id="CHEBI:29105"/>
    </ligand>
</feature>
<comment type="caution">
    <text evidence="2">The sequence shown here is derived from an EMBL/GenBank/DDBJ whole genome shotgun (WGS) entry which is preliminary data.</text>
</comment>
<dbReference type="Gene3D" id="1.20.140.30">
    <property type="entry name" value="MOB kinase activator"/>
    <property type="match status" value="1"/>
</dbReference>
<accession>A0A1R1YLR4</accession>
<dbReference type="AlphaFoldDB" id="A0A1R1YLR4"/>
<proteinExistence type="predicted"/>
<protein>
    <submittedName>
        <fullName evidence="2">MOB kinase activator-like 1-like protein</fullName>
    </submittedName>
</protein>
<keyword evidence="4" id="KW-1185">Reference proteome</keyword>
<dbReference type="EMBL" id="LSSM01000810">
    <property type="protein sequence ID" value="OMJ27842.1"/>
    <property type="molecule type" value="Genomic_DNA"/>
</dbReference>
<reference evidence="2" key="1">
    <citation type="submission" date="2017-01" db="EMBL/GenBank/DDBJ databases">
        <authorList>
            <person name="Mah S.A."/>
            <person name="Swanson W.J."/>
            <person name="Moy G.W."/>
            <person name="Vacquier V.D."/>
        </authorList>
    </citation>
    <scope>NUCLEOTIDE SEQUENCE [LARGE SCALE GENOMIC DNA]</scope>
    <source>
        <strain evidence="2">ID-206-W2</strain>
    </source>
</reference>
<keyword evidence="2" id="KW-0418">Kinase</keyword>
<dbReference type="InterPro" id="IPR005301">
    <property type="entry name" value="MOB_kinase_act_fam"/>
</dbReference>
<gene>
    <name evidence="3" type="ORF">AYI69_g1503</name>
    <name evidence="2" type="ORF">AYI69_g2706</name>
</gene>
<dbReference type="SMART" id="SM01388">
    <property type="entry name" value="Mob1_phocein"/>
    <property type="match status" value="1"/>
</dbReference>
<keyword evidence="1" id="KW-0862">Zinc</keyword>
<feature type="binding site" evidence="1">
    <location>
        <position position="139"/>
    </location>
    <ligand>
        <name>Zn(2+)</name>
        <dbReference type="ChEBI" id="CHEBI:29105"/>
    </ligand>
</feature>
<dbReference type="Proteomes" id="UP000187429">
    <property type="component" value="Unassembled WGS sequence"/>
</dbReference>
<organism evidence="2 4">
    <name type="scientific">Smittium culicis</name>
    <dbReference type="NCBI Taxonomy" id="133412"/>
    <lineage>
        <taxon>Eukaryota</taxon>
        <taxon>Fungi</taxon>
        <taxon>Fungi incertae sedis</taxon>
        <taxon>Zoopagomycota</taxon>
        <taxon>Kickxellomycotina</taxon>
        <taxon>Harpellomycetes</taxon>
        <taxon>Harpellales</taxon>
        <taxon>Legeriomycetaceae</taxon>
        <taxon>Smittium</taxon>
    </lineage>
</organism>
<dbReference type="SUPFAM" id="SSF101152">
    <property type="entry name" value="Mob1/phocein"/>
    <property type="match status" value="1"/>
</dbReference>
<keyword evidence="2" id="KW-0808">Transferase</keyword>
<reference evidence="4" key="2">
    <citation type="submission" date="2017-01" db="EMBL/GenBank/DDBJ databases">
        <authorList>
            <person name="Wang Y."/>
            <person name="White M."/>
            <person name="Kvist S."/>
            <person name="Moncalvo J.-M."/>
        </authorList>
    </citation>
    <scope>NUCLEOTIDE SEQUENCE [LARGE SCALE GENOMIC DNA]</scope>
    <source>
        <strain evidence="4">ID-206-W2</strain>
    </source>
</reference>
<dbReference type="OrthoDB" id="8170117at2759"/>
<evidence type="ECO:0000313" key="4">
    <source>
        <dbReference type="Proteomes" id="UP000187429"/>
    </source>
</evidence>
<name>A0A1R1YLR4_9FUNG</name>
<dbReference type="Pfam" id="PF03637">
    <property type="entry name" value="Mob1_phocein"/>
    <property type="match status" value="1"/>
</dbReference>
<sequence length="185" mass="21556">MQPEFKESKLVKGDFKNVVALPKYVDIHEWIASNTFDFFNLVNMFYGVVSENCTSTTCSNMGAGPNCEFLYSDNQRKVVRLPAPQYVDYVMSQIQSLILDEAIFPTKKAANSFPKDFFNTLKTIYLQLFRVLAHIYWNHYKVAADLRIEAHLNSLFMHFIYFSTEFDLLDKKELSCMSDYISNFL</sequence>
<feature type="binding site" evidence="1">
    <location>
        <position position="58"/>
    </location>
    <ligand>
        <name>Zn(2+)</name>
        <dbReference type="ChEBI" id="CHEBI:29105"/>
    </ligand>
</feature>
<evidence type="ECO:0000313" key="2">
    <source>
        <dbReference type="EMBL" id="OMJ27842.1"/>
    </source>
</evidence>
<dbReference type="PANTHER" id="PTHR22599">
    <property type="entry name" value="MPS ONE BINDER KINASE ACTIVATOR-LIKE MOB"/>
    <property type="match status" value="1"/>
</dbReference>
<evidence type="ECO:0000256" key="1">
    <source>
        <dbReference type="PIRSR" id="PIRSR605301-1"/>
    </source>
</evidence>
<evidence type="ECO:0000313" key="3">
    <source>
        <dbReference type="EMBL" id="OMJ29010.1"/>
    </source>
</evidence>
<dbReference type="InterPro" id="IPR036703">
    <property type="entry name" value="MOB_kinase_act_sf"/>
</dbReference>